<evidence type="ECO:0000256" key="1">
    <source>
        <dbReference type="SAM" id="MobiDB-lite"/>
    </source>
</evidence>
<dbReference type="EMBL" id="JACAZH010000024">
    <property type="protein sequence ID" value="KAF7342881.1"/>
    <property type="molecule type" value="Genomic_DNA"/>
</dbReference>
<feature type="transmembrane region" description="Helical" evidence="2">
    <location>
        <begin position="102"/>
        <end position="119"/>
    </location>
</feature>
<dbReference type="Proteomes" id="UP000623467">
    <property type="component" value="Unassembled WGS sequence"/>
</dbReference>
<keyword evidence="2" id="KW-0472">Membrane</keyword>
<keyword evidence="2" id="KW-0812">Transmembrane</keyword>
<gene>
    <name evidence="4" type="ORF">MSAN_02004500</name>
</gene>
<feature type="transmembrane region" description="Helical" evidence="2">
    <location>
        <begin position="20"/>
        <end position="38"/>
    </location>
</feature>
<reference evidence="4" key="1">
    <citation type="submission" date="2020-05" db="EMBL/GenBank/DDBJ databases">
        <title>Mycena genomes resolve the evolution of fungal bioluminescence.</title>
        <authorList>
            <person name="Tsai I.J."/>
        </authorList>
    </citation>
    <scope>NUCLEOTIDE SEQUENCE</scope>
    <source>
        <strain evidence="4">160909Yilan</strain>
    </source>
</reference>
<dbReference type="OrthoDB" id="3265526at2759"/>
<dbReference type="Pfam" id="PF20152">
    <property type="entry name" value="DUF6534"/>
    <property type="match status" value="1"/>
</dbReference>
<dbReference type="AlphaFoldDB" id="A0A8H7CNV2"/>
<feature type="transmembrane region" description="Helical" evidence="2">
    <location>
        <begin position="168"/>
        <end position="188"/>
    </location>
</feature>
<evidence type="ECO:0000313" key="5">
    <source>
        <dbReference type="Proteomes" id="UP000623467"/>
    </source>
</evidence>
<feature type="transmembrane region" description="Helical" evidence="2">
    <location>
        <begin position="126"/>
        <end position="148"/>
    </location>
</feature>
<comment type="caution">
    <text evidence="4">The sequence shown here is derived from an EMBL/GenBank/DDBJ whole genome shotgun (WGS) entry which is preliminary data.</text>
</comment>
<proteinExistence type="predicted"/>
<dbReference type="PANTHER" id="PTHR40465">
    <property type="entry name" value="CHROMOSOME 1, WHOLE GENOME SHOTGUN SEQUENCE"/>
    <property type="match status" value="1"/>
</dbReference>
<feature type="domain" description="DUF6534" evidence="3">
    <location>
        <begin position="174"/>
        <end position="259"/>
    </location>
</feature>
<accession>A0A8H7CNV2</accession>
<feature type="compositionally biased region" description="Low complexity" evidence="1">
    <location>
        <begin position="285"/>
        <end position="296"/>
    </location>
</feature>
<protein>
    <recommendedName>
        <fullName evidence="3">DUF6534 domain-containing protein</fullName>
    </recommendedName>
</protein>
<name>A0A8H7CNV2_9AGAR</name>
<evidence type="ECO:0000256" key="2">
    <source>
        <dbReference type="SAM" id="Phobius"/>
    </source>
</evidence>
<sequence>MSTPASSNPFGPTVDVRFVYGPLLVGVFVNLILFGVLITQQLEYSHYARKDPLWMRCFVWGVFIMEVANAALDMHIVFQPLILNYGGGIPNDLPTLLVTEPLSVVLVAFPIQLFFLWRIRTLTSSTLLPAIICLFAVVAFAGGIWTTVGVPIVRSFRNVPRLYDAVEVWLIATTVTDISIAVSLAIVLRSKKTGFAPSDTVVDKIIRMTVQTGMLTAFFSLMDVVCLLALRGDTFNFMFNIPITRLYSNCFMSTLNARHQLNREIHRPLLSSSGRHADAVLAGNNGAQLGGNNKNLESTDDTVINDKGDQYGGNRMTEVAETV</sequence>
<dbReference type="InterPro" id="IPR045339">
    <property type="entry name" value="DUF6534"/>
</dbReference>
<evidence type="ECO:0000259" key="3">
    <source>
        <dbReference type="Pfam" id="PF20152"/>
    </source>
</evidence>
<feature type="transmembrane region" description="Helical" evidence="2">
    <location>
        <begin position="209"/>
        <end position="230"/>
    </location>
</feature>
<organism evidence="4 5">
    <name type="scientific">Mycena sanguinolenta</name>
    <dbReference type="NCBI Taxonomy" id="230812"/>
    <lineage>
        <taxon>Eukaryota</taxon>
        <taxon>Fungi</taxon>
        <taxon>Dikarya</taxon>
        <taxon>Basidiomycota</taxon>
        <taxon>Agaricomycotina</taxon>
        <taxon>Agaricomycetes</taxon>
        <taxon>Agaricomycetidae</taxon>
        <taxon>Agaricales</taxon>
        <taxon>Marasmiineae</taxon>
        <taxon>Mycenaceae</taxon>
        <taxon>Mycena</taxon>
    </lineage>
</organism>
<evidence type="ECO:0000313" key="4">
    <source>
        <dbReference type="EMBL" id="KAF7342881.1"/>
    </source>
</evidence>
<keyword evidence="5" id="KW-1185">Reference proteome</keyword>
<feature type="region of interest" description="Disordered" evidence="1">
    <location>
        <begin position="285"/>
        <end position="323"/>
    </location>
</feature>
<dbReference type="PANTHER" id="PTHR40465:SF1">
    <property type="entry name" value="DUF6534 DOMAIN-CONTAINING PROTEIN"/>
    <property type="match status" value="1"/>
</dbReference>
<feature type="transmembrane region" description="Helical" evidence="2">
    <location>
        <begin position="58"/>
        <end position="82"/>
    </location>
</feature>
<keyword evidence="2" id="KW-1133">Transmembrane helix</keyword>